<gene>
    <name evidence="14" type="ORF">QQ008_22170</name>
</gene>
<dbReference type="EMBL" id="JAUJEA010000010">
    <property type="protein sequence ID" value="MDN5204115.1"/>
    <property type="molecule type" value="Genomic_DNA"/>
</dbReference>
<evidence type="ECO:0000256" key="4">
    <source>
        <dbReference type="ARBA" id="ARBA00022692"/>
    </source>
</evidence>
<keyword evidence="2 10" id="KW-0813">Transport</keyword>
<keyword evidence="4 10" id="KW-0812">Transmembrane</keyword>
<feature type="domain" description="TonB-dependent receptor plug" evidence="13">
    <location>
        <begin position="45"/>
        <end position="154"/>
    </location>
</feature>
<dbReference type="InterPro" id="IPR039426">
    <property type="entry name" value="TonB-dep_rcpt-like"/>
</dbReference>
<dbReference type="Proteomes" id="UP001172082">
    <property type="component" value="Unassembled WGS sequence"/>
</dbReference>
<keyword evidence="9 10" id="KW-0998">Cell outer membrane</keyword>
<evidence type="ECO:0000256" key="9">
    <source>
        <dbReference type="ARBA" id="ARBA00023237"/>
    </source>
</evidence>
<keyword evidence="6" id="KW-0406">Ion transport</keyword>
<evidence type="ECO:0000256" key="8">
    <source>
        <dbReference type="ARBA" id="ARBA00023136"/>
    </source>
</evidence>
<dbReference type="InterPro" id="IPR000531">
    <property type="entry name" value="Beta-barrel_TonB"/>
</dbReference>
<keyword evidence="7 11" id="KW-0798">TonB box</keyword>
<dbReference type="InterPro" id="IPR036942">
    <property type="entry name" value="Beta-barrel_TonB_sf"/>
</dbReference>
<evidence type="ECO:0000256" key="10">
    <source>
        <dbReference type="PROSITE-ProRule" id="PRU01360"/>
    </source>
</evidence>
<evidence type="ECO:0000256" key="1">
    <source>
        <dbReference type="ARBA" id="ARBA00004571"/>
    </source>
</evidence>
<sequence>MSKKLILSVCLITSWITGFSQSNVSADTVKLKEVVITASKVPTPLRETAKPVQIISKEEIERSSGKDLAQLLSDQVGLVVNGANSNPSKNKSVFLRGAGSEYTLILIDGQPVNDPSGVGGVFDLRLLPLDQIERIEILKGSQSTLYGTDAIAGVINIITRRSGQKPFGAYGTLGYGSFNTFKGVAGIHGKTGVFDYNASYIRNTSDGITEALDENNIGNFDKDGFSQNAVQVNLGIQASDQIILKPFIRYTDFDGDFDADAFTDGANQYTSELINPGLQATFDFDKLKINSAYGYTSTDRNFSTSFGESEFRGRLHNADIFASYAVQQYITLLAGINYQRAQMLDDASTIKDPSTNIFSPYLTLLLHNLNGFNAELGYRFNNHSKYGNNATFSLAPSYQLNEHIKFFTAYSTGFKAPTLAQLYGAFGANENLDPQKSKSFEIGIQSFWLNDRLSAQVSYFSRNVENIIVFDFTNGYQNQDEQDDHGIEIDASYQVNEQLTLKGQYAYVDGEFITKDGSGQEQSFFNLIRRPNNQFSFTLEYRPFSDLFISAGMTHSDDRLDYFWNPDNGFAREEVNLDAFTLFNLYVDYKLLEGKLTVFTDLKNISDEDYVETYGFTAQGFNIQSGVRFKL</sequence>
<protein>
    <submittedName>
        <fullName evidence="14">TonB-dependent receptor</fullName>
    </submittedName>
</protein>
<dbReference type="Pfam" id="PF07715">
    <property type="entry name" value="Plug"/>
    <property type="match status" value="1"/>
</dbReference>
<name>A0ABT8KTM0_9BACT</name>
<dbReference type="PANTHER" id="PTHR30069">
    <property type="entry name" value="TONB-DEPENDENT OUTER MEMBRANE RECEPTOR"/>
    <property type="match status" value="1"/>
</dbReference>
<evidence type="ECO:0000259" key="12">
    <source>
        <dbReference type="Pfam" id="PF00593"/>
    </source>
</evidence>
<dbReference type="SUPFAM" id="SSF56935">
    <property type="entry name" value="Porins"/>
    <property type="match status" value="1"/>
</dbReference>
<keyword evidence="3 10" id="KW-1134">Transmembrane beta strand</keyword>
<proteinExistence type="inferred from homology"/>
<dbReference type="Pfam" id="PF00593">
    <property type="entry name" value="TonB_dep_Rec_b-barrel"/>
    <property type="match status" value="1"/>
</dbReference>
<keyword evidence="15" id="KW-1185">Reference proteome</keyword>
<evidence type="ECO:0000256" key="2">
    <source>
        <dbReference type="ARBA" id="ARBA00022448"/>
    </source>
</evidence>
<dbReference type="Gene3D" id="2.170.130.10">
    <property type="entry name" value="TonB-dependent receptor, plug domain"/>
    <property type="match status" value="1"/>
</dbReference>
<keyword evidence="14" id="KW-0675">Receptor</keyword>
<evidence type="ECO:0000313" key="14">
    <source>
        <dbReference type="EMBL" id="MDN5204115.1"/>
    </source>
</evidence>
<evidence type="ECO:0000256" key="3">
    <source>
        <dbReference type="ARBA" id="ARBA00022452"/>
    </source>
</evidence>
<dbReference type="PROSITE" id="PS52016">
    <property type="entry name" value="TONB_DEPENDENT_REC_3"/>
    <property type="match status" value="1"/>
</dbReference>
<comment type="similarity">
    <text evidence="10 11">Belongs to the TonB-dependent receptor family.</text>
</comment>
<evidence type="ECO:0000313" key="15">
    <source>
        <dbReference type="Proteomes" id="UP001172082"/>
    </source>
</evidence>
<evidence type="ECO:0000256" key="6">
    <source>
        <dbReference type="ARBA" id="ARBA00023065"/>
    </source>
</evidence>
<accession>A0ABT8KTM0</accession>
<comment type="subcellular location">
    <subcellularLocation>
        <location evidence="1 10">Cell outer membrane</location>
        <topology evidence="1 10">Multi-pass membrane protein</topology>
    </subcellularLocation>
</comment>
<evidence type="ECO:0000256" key="7">
    <source>
        <dbReference type="ARBA" id="ARBA00023077"/>
    </source>
</evidence>
<keyword evidence="5" id="KW-0732">Signal</keyword>
<evidence type="ECO:0000259" key="13">
    <source>
        <dbReference type="Pfam" id="PF07715"/>
    </source>
</evidence>
<comment type="caution">
    <text evidence="14">The sequence shown here is derived from an EMBL/GenBank/DDBJ whole genome shotgun (WGS) entry which is preliminary data.</text>
</comment>
<keyword evidence="8 10" id="KW-0472">Membrane</keyword>
<feature type="domain" description="TonB-dependent receptor-like beta-barrel" evidence="12">
    <location>
        <begin position="225"/>
        <end position="604"/>
    </location>
</feature>
<dbReference type="RefSeq" id="WP_346754139.1">
    <property type="nucleotide sequence ID" value="NZ_JAUJEA010000010.1"/>
</dbReference>
<organism evidence="14 15">
    <name type="scientific">Splendidivirga corallicola</name>
    <dbReference type="NCBI Taxonomy" id="3051826"/>
    <lineage>
        <taxon>Bacteria</taxon>
        <taxon>Pseudomonadati</taxon>
        <taxon>Bacteroidota</taxon>
        <taxon>Cytophagia</taxon>
        <taxon>Cytophagales</taxon>
        <taxon>Splendidivirgaceae</taxon>
        <taxon>Splendidivirga</taxon>
    </lineage>
</organism>
<dbReference type="Gene3D" id="2.40.170.20">
    <property type="entry name" value="TonB-dependent receptor, beta-barrel domain"/>
    <property type="match status" value="1"/>
</dbReference>
<dbReference type="PANTHER" id="PTHR30069:SF53">
    <property type="entry name" value="COLICIN I RECEPTOR-RELATED"/>
    <property type="match status" value="1"/>
</dbReference>
<reference evidence="14" key="1">
    <citation type="submission" date="2023-06" db="EMBL/GenBank/DDBJ databases">
        <title>Genomic of Parafulvivirga corallium.</title>
        <authorList>
            <person name="Wang G."/>
        </authorList>
    </citation>
    <scope>NUCLEOTIDE SEQUENCE</scope>
    <source>
        <strain evidence="14">BMA10</strain>
    </source>
</reference>
<evidence type="ECO:0000256" key="11">
    <source>
        <dbReference type="RuleBase" id="RU003357"/>
    </source>
</evidence>
<evidence type="ECO:0000256" key="5">
    <source>
        <dbReference type="ARBA" id="ARBA00022729"/>
    </source>
</evidence>
<dbReference type="CDD" id="cd01347">
    <property type="entry name" value="ligand_gated_channel"/>
    <property type="match status" value="1"/>
</dbReference>
<dbReference type="InterPro" id="IPR037066">
    <property type="entry name" value="Plug_dom_sf"/>
</dbReference>
<dbReference type="InterPro" id="IPR012910">
    <property type="entry name" value="Plug_dom"/>
</dbReference>